<protein>
    <recommendedName>
        <fullName evidence="4">Type 4 fimbrial biogenesis protein PilX N-terminal domain-containing protein</fullName>
    </recommendedName>
</protein>
<keyword evidence="1" id="KW-1133">Transmembrane helix</keyword>
<dbReference type="RefSeq" id="WP_096995313.1">
    <property type="nucleotide sequence ID" value="NZ_JBHSII010000001.1"/>
</dbReference>
<feature type="transmembrane region" description="Helical" evidence="1">
    <location>
        <begin position="9"/>
        <end position="30"/>
    </location>
</feature>
<proteinExistence type="predicted"/>
<keyword evidence="1" id="KW-0812">Transmembrane</keyword>
<gene>
    <name evidence="2" type="ORF">VTH8203_04037</name>
</gene>
<accession>A0A240ENT9</accession>
<sequence length="417" mass="45911">MKVKYQRGAIALMMTSILLSLALMLFIAMYKTTFYEIKRAQNEIESRQSFWLAEGGVECAIAQFFPLKTLPANLPACDQTLLVTSKLWLDSTTGDVVVSATSGNQKVSRRFALAESKLKSGAIQASASMKFKSSVVINTPDPGREADEGWECTAFRVKGHLSATGALENKGLSTGPKPSEEFVSHKKCLEAYVTKVSGSCSSLSEPKCFAHDIVQDDQLSVFEDFFGVSREQHDVVRTNGVFSEINLESQTVTGEWMGKDCGAEILKQLRQGNLHLWINGSCVISKSHLKDIKALSEASDGITLLVHEGIFAMQGAVTIKGVLFHFNQGFEPSIARWQQLGMADSLGANFSEEQELAAYYQEGSFEITGGAFFDYANTEHLALFNDSLSFQYNQDVITHSSSAGASYRWKKGAWRDF</sequence>
<dbReference type="AlphaFoldDB" id="A0A240ENT9"/>
<evidence type="ECO:0008006" key="4">
    <source>
        <dbReference type="Google" id="ProtNLM"/>
    </source>
</evidence>
<dbReference type="Proteomes" id="UP000219336">
    <property type="component" value="Unassembled WGS sequence"/>
</dbReference>
<keyword evidence="1" id="KW-0472">Membrane</keyword>
<name>A0A240ENT9_9VIBR</name>
<reference evidence="3" key="1">
    <citation type="submission" date="2016-06" db="EMBL/GenBank/DDBJ databases">
        <authorList>
            <person name="Rodrigo-Torres L."/>
            <person name="Arahal R.D."/>
            <person name="Lucena T."/>
        </authorList>
    </citation>
    <scope>NUCLEOTIDE SEQUENCE [LARGE SCALE GENOMIC DNA]</scope>
    <source>
        <strain evidence="3">CECT8203</strain>
    </source>
</reference>
<organism evidence="2 3">
    <name type="scientific">Vibrio thalassae</name>
    <dbReference type="NCBI Taxonomy" id="1243014"/>
    <lineage>
        <taxon>Bacteria</taxon>
        <taxon>Pseudomonadati</taxon>
        <taxon>Pseudomonadota</taxon>
        <taxon>Gammaproteobacteria</taxon>
        <taxon>Vibrionales</taxon>
        <taxon>Vibrionaceae</taxon>
        <taxon>Vibrio</taxon>
    </lineage>
</organism>
<keyword evidence="3" id="KW-1185">Reference proteome</keyword>
<evidence type="ECO:0000256" key="1">
    <source>
        <dbReference type="SAM" id="Phobius"/>
    </source>
</evidence>
<evidence type="ECO:0000313" key="2">
    <source>
        <dbReference type="EMBL" id="SNX50377.1"/>
    </source>
</evidence>
<dbReference type="OrthoDB" id="5814101at2"/>
<dbReference type="EMBL" id="OANU01000123">
    <property type="protein sequence ID" value="SNX50377.1"/>
    <property type="molecule type" value="Genomic_DNA"/>
</dbReference>
<evidence type="ECO:0000313" key="3">
    <source>
        <dbReference type="Proteomes" id="UP000219336"/>
    </source>
</evidence>